<dbReference type="EMBL" id="AFRT01004777">
    <property type="protein sequence ID" value="ELU35949.1"/>
    <property type="molecule type" value="Genomic_DNA"/>
</dbReference>
<evidence type="ECO:0000313" key="1">
    <source>
        <dbReference type="EMBL" id="ELU35949.1"/>
    </source>
</evidence>
<name>L8WHT9_THACA</name>
<accession>L8WHT9</accession>
<dbReference type="HOGENOM" id="CLU_1961084_0_0_1"/>
<organism evidence="1 2">
    <name type="scientific">Thanatephorus cucumeris (strain AG1-IA)</name>
    <name type="common">Rice sheath blight fungus</name>
    <name type="synonym">Rhizoctonia solani</name>
    <dbReference type="NCBI Taxonomy" id="983506"/>
    <lineage>
        <taxon>Eukaryota</taxon>
        <taxon>Fungi</taxon>
        <taxon>Dikarya</taxon>
        <taxon>Basidiomycota</taxon>
        <taxon>Agaricomycotina</taxon>
        <taxon>Agaricomycetes</taxon>
        <taxon>Cantharellales</taxon>
        <taxon>Ceratobasidiaceae</taxon>
        <taxon>Rhizoctonia</taxon>
        <taxon>Rhizoctonia solani AG-1</taxon>
    </lineage>
</organism>
<protein>
    <submittedName>
        <fullName evidence="1">Uncharacterized protein</fullName>
    </submittedName>
</protein>
<evidence type="ECO:0000313" key="2">
    <source>
        <dbReference type="Proteomes" id="UP000011668"/>
    </source>
</evidence>
<dbReference type="Proteomes" id="UP000011668">
    <property type="component" value="Unassembled WGS sequence"/>
</dbReference>
<reference evidence="1 2" key="1">
    <citation type="journal article" date="2013" name="Nat. Commun.">
        <title>The evolution and pathogenic mechanisms of the rice sheath blight pathogen.</title>
        <authorList>
            <person name="Zheng A."/>
            <person name="Lin R."/>
            <person name="Xu L."/>
            <person name="Qin P."/>
            <person name="Tang C."/>
            <person name="Ai P."/>
            <person name="Zhang D."/>
            <person name="Liu Y."/>
            <person name="Sun Z."/>
            <person name="Feng H."/>
            <person name="Wang Y."/>
            <person name="Chen Y."/>
            <person name="Liang X."/>
            <person name="Fu R."/>
            <person name="Li Q."/>
            <person name="Zhang J."/>
            <person name="Yu X."/>
            <person name="Xie Z."/>
            <person name="Ding L."/>
            <person name="Guan P."/>
            <person name="Tang J."/>
            <person name="Liang Y."/>
            <person name="Wang S."/>
            <person name="Deng Q."/>
            <person name="Li S."/>
            <person name="Zhu J."/>
            <person name="Wang L."/>
            <person name="Liu H."/>
            <person name="Li P."/>
        </authorList>
    </citation>
    <scope>NUCLEOTIDE SEQUENCE [LARGE SCALE GENOMIC DNA]</scope>
    <source>
        <strain evidence="2">AG-1 IA</strain>
    </source>
</reference>
<comment type="caution">
    <text evidence="1">The sequence shown here is derived from an EMBL/GenBank/DDBJ whole genome shotgun (WGS) entry which is preliminary data.</text>
</comment>
<gene>
    <name evidence="1" type="ORF">AG1IA_10021</name>
</gene>
<keyword evidence="2" id="KW-1185">Reference proteome</keyword>
<proteinExistence type="predicted"/>
<dbReference type="AlphaFoldDB" id="L8WHT9"/>
<sequence length="128" mass="14385">MAPLKRNNTVKIETEYINMVSGIHIPTGIHQLRMQITDSATGTRRSVGKQDWAAGLSKSTNAKICNRPVWNGGRVSRGCELYLDWAFAMLCWCGQQQRSVSRTSRNQICANEILRVGVVWALQEEPHS</sequence>